<evidence type="ECO:0000256" key="3">
    <source>
        <dbReference type="ARBA" id="ARBA00022989"/>
    </source>
</evidence>
<evidence type="ECO:0000256" key="1">
    <source>
        <dbReference type="ARBA" id="ARBA00004141"/>
    </source>
</evidence>
<dbReference type="PANTHER" id="PTHR45951:SF7">
    <property type="entry name" value="SSD DOMAIN-CONTAINING PROTEIN"/>
    <property type="match status" value="1"/>
</dbReference>
<feature type="transmembrane region" description="Helical" evidence="7">
    <location>
        <begin position="613"/>
        <end position="640"/>
    </location>
</feature>
<organism evidence="9 10">
    <name type="scientific">Ostreococcus lucimarinus (strain CCE9901)</name>
    <dbReference type="NCBI Taxonomy" id="436017"/>
    <lineage>
        <taxon>Eukaryota</taxon>
        <taxon>Viridiplantae</taxon>
        <taxon>Chlorophyta</taxon>
        <taxon>Mamiellophyceae</taxon>
        <taxon>Mamiellales</taxon>
        <taxon>Bathycoccaceae</taxon>
        <taxon>Ostreococcus</taxon>
    </lineage>
</organism>
<protein>
    <recommendedName>
        <fullName evidence="8">SSD domain-containing protein</fullName>
    </recommendedName>
</protein>
<evidence type="ECO:0000313" key="9">
    <source>
        <dbReference type="EMBL" id="ABO94301.1"/>
    </source>
</evidence>
<dbReference type="HOGENOM" id="CLU_393529_0_0_1"/>
<keyword evidence="4 7" id="KW-0472">Membrane</keyword>
<keyword evidence="10" id="KW-1185">Reference proteome</keyword>
<dbReference type="Pfam" id="PF02460">
    <property type="entry name" value="Patched"/>
    <property type="match status" value="1"/>
</dbReference>
<dbReference type="OMA" id="CFMEAFR"/>
<dbReference type="Gramene" id="ABO94301">
    <property type="protein sequence ID" value="ABO94301"/>
    <property type="gene ID" value="OSTLU_86304"/>
</dbReference>
<accession>A4RS32</accession>
<dbReference type="InterPro" id="IPR003392">
    <property type="entry name" value="PTHD_SSD"/>
</dbReference>
<comment type="subcellular location">
    <subcellularLocation>
        <location evidence="1">Membrane</location>
        <topology evidence="1">Multi-pass membrane protein</topology>
    </subcellularLocation>
</comment>
<dbReference type="STRING" id="436017.A4RS32"/>
<evidence type="ECO:0000256" key="4">
    <source>
        <dbReference type="ARBA" id="ARBA00023136"/>
    </source>
</evidence>
<dbReference type="InterPro" id="IPR052081">
    <property type="entry name" value="Dispatched_Hh_regulator"/>
</dbReference>
<dbReference type="Proteomes" id="UP000001568">
    <property type="component" value="Chromosome 1"/>
</dbReference>
<proteinExistence type="inferred from homology"/>
<feature type="transmembrane region" description="Helical" evidence="7">
    <location>
        <begin position="576"/>
        <end position="593"/>
    </location>
</feature>
<feature type="transmembrane region" description="Helical" evidence="7">
    <location>
        <begin position="268"/>
        <end position="289"/>
    </location>
</feature>
<keyword evidence="2 7" id="KW-0812">Transmembrane</keyword>
<dbReference type="Pfam" id="PF03176">
    <property type="entry name" value="MMPL"/>
    <property type="match status" value="1"/>
</dbReference>
<feature type="transmembrane region" description="Helical" evidence="7">
    <location>
        <begin position="519"/>
        <end position="536"/>
    </location>
</feature>
<feature type="domain" description="SSD" evidence="8">
    <location>
        <begin position="86"/>
        <end position="218"/>
    </location>
</feature>
<feature type="transmembrane region" description="Helical" evidence="7">
    <location>
        <begin position="58"/>
        <end position="77"/>
    </location>
</feature>
<feature type="transmembrane region" description="Helical" evidence="7">
    <location>
        <begin position="83"/>
        <end position="105"/>
    </location>
</feature>
<feature type="transmembrane region" description="Helical" evidence="7">
    <location>
        <begin position="647"/>
        <end position="673"/>
    </location>
</feature>
<evidence type="ECO:0000313" key="10">
    <source>
        <dbReference type="Proteomes" id="UP000001568"/>
    </source>
</evidence>
<keyword evidence="5" id="KW-0325">Glycoprotein</keyword>
<dbReference type="AlphaFoldDB" id="A4RS32"/>
<dbReference type="KEGG" id="olu:OSTLU_86304"/>
<reference evidence="9 10" key="1">
    <citation type="journal article" date="2007" name="Proc. Natl. Acad. Sci. U.S.A.">
        <title>The tiny eukaryote Ostreococcus provides genomic insights into the paradox of plankton speciation.</title>
        <authorList>
            <person name="Palenik B."/>
            <person name="Grimwood J."/>
            <person name="Aerts A."/>
            <person name="Rouze P."/>
            <person name="Salamov A."/>
            <person name="Putnam N."/>
            <person name="Dupont C."/>
            <person name="Jorgensen R."/>
            <person name="Derelle E."/>
            <person name="Rombauts S."/>
            <person name="Zhou K."/>
            <person name="Otillar R."/>
            <person name="Merchant S.S."/>
            <person name="Podell S."/>
            <person name="Gaasterland T."/>
            <person name="Napoli C."/>
            <person name="Gendler K."/>
            <person name="Manuell A."/>
            <person name="Tai V."/>
            <person name="Vallon O."/>
            <person name="Piganeau G."/>
            <person name="Jancek S."/>
            <person name="Heijde M."/>
            <person name="Jabbari K."/>
            <person name="Bowler C."/>
            <person name="Lohr M."/>
            <person name="Robbens S."/>
            <person name="Werner G."/>
            <person name="Dubchak I."/>
            <person name="Pazour G.J."/>
            <person name="Ren Q."/>
            <person name="Paulsen I."/>
            <person name="Delwiche C."/>
            <person name="Schmutz J."/>
            <person name="Rokhsar D."/>
            <person name="Van de Peer Y."/>
            <person name="Moreau H."/>
            <person name="Grigoriev I.V."/>
        </authorList>
    </citation>
    <scope>NUCLEOTIDE SEQUENCE [LARGE SCALE GENOMIC DNA]</scope>
    <source>
        <strain evidence="9 10">CCE9901</strain>
    </source>
</reference>
<dbReference type="OrthoDB" id="429851at2759"/>
<dbReference type="PANTHER" id="PTHR45951">
    <property type="entry name" value="PROTEIN DISPATCHED-RELATED"/>
    <property type="match status" value="1"/>
</dbReference>
<dbReference type="InterPro" id="IPR004869">
    <property type="entry name" value="MMPL_dom"/>
</dbReference>
<dbReference type="SUPFAM" id="SSF82866">
    <property type="entry name" value="Multidrug efflux transporter AcrB transmembrane domain"/>
    <property type="match status" value="2"/>
</dbReference>
<sequence length="716" mass="79868">MLASFLDPIETALFRRYGMRGSFVSSPYMTSTRERAKGATLITRWDAEFLRERDSARVIASDLAWAIASIAAVWLYMAFNTRSLFIATCGMFEILVSFPIALLIYRFIFRIPYVGNIQALSIFICLGIGADDVFVYFDAFRQSATEAEVGDALFDRLMYSTDRASKAIFVTSFTTTGAFLATAWSPITPLAAFGIVSATMIAVLFVVNVLLFPAALVLFARYFENMTWRQFLPASKEINESEIVESKELGRVERFFHGPFYQTLRRPFVRFVTIGAFTAMFIVAARFCVRLETPSKIERWYSSKHLVQQFSDRDQTAFLRSDDDLVVAVDVFWGLLGVDMSSVSQWDLASRGRLQLDESFDVSAEVSQVHILNSCLTLRHASCSSRGCRDGRLTRDVDCFMEAFRDYVGEENFPVPRDSFLDELWEFRSSSVGSRYAHQIGFRPNKNSGEPELFFVKVSTKSTLMHQAPASVSRGVHDEFEGLIRNLNEVAPDGVKSGSQTAYVAWTWMRMQETLVDNTFQGISICFCMAFVVLCISTGNVLVASICSVSVAGVVVSVLGIGVYRVMHWSLGIRETIAAVILIGLSVDYGVHLGNAYVEAPAAMKSRGDRTQYALATMGVSIVASAVTTVISGSILWLCTLQFFAKFAFLITTTIASSLVWALVFISLLLITLGPEGEDWKLKTICGWIGERACIMLEKLKNSRLEESSRTRGSRK</sequence>
<dbReference type="InterPro" id="IPR000731">
    <property type="entry name" value="SSD"/>
</dbReference>
<dbReference type="GO" id="GO:0016020">
    <property type="term" value="C:membrane"/>
    <property type="evidence" value="ECO:0007669"/>
    <property type="project" value="UniProtKB-SubCell"/>
</dbReference>
<evidence type="ECO:0000256" key="7">
    <source>
        <dbReference type="SAM" id="Phobius"/>
    </source>
</evidence>
<dbReference type="RefSeq" id="XP_001416009.1">
    <property type="nucleotide sequence ID" value="XM_001415972.1"/>
</dbReference>
<comment type="similarity">
    <text evidence="6">Belongs to the dispatched family.</text>
</comment>
<dbReference type="eggNOG" id="KOG3664">
    <property type="taxonomic scope" value="Eukaryota"/>
</dbReference>
<feature type="transmembrane region" description="Helical" evidence="7">
    <location>
        <begin position="542"/>
        <end position="564"/>
    </location>
</feature>
<keyword evidence="3 7" id="KW-1133">Transmembrane helix</keyword>
<name>A4RS32_OSTLU</name>
<feature type="transmembrane region" description="Helical" evidence="7">
    <location>
        <begin position="164"/>
        <end position="183"/>
    </location>
</feature>
<dbReference type="PROSITE" id="PS50156">
    <property type="entry name" value="SSD"/>
    <property type="match status" value="1"/>
</dbReference>
<evidence type="ECO:0000256" key="2">
    <source>
        <dbReference type="ARBA" id="ARBA00022692"/>
    </source>
</evidence>
<evidence type="ECO:0000259" key="8">
    <source>
        <dbReference type="PROSITE" id="PS50156"/>
    </source>
</evidence>
<evidence type="ECO:0000256" key="6">
    <source>
        <dbReference type="ARBA" id="ARBA00038046"/>
    </source>
</evidence>
<dbReference type="Gene3D" id="1.20.1640.10">
    <property type="entry name" value="Multidrug efflux transporter AcrB transmembrane domain"/>
    <property type="match status" value="2"/>
</dbReference>
<feature type="transmembrane region" description="Helical" evidence="7">
    <location>
        <begin position="117"/>
        <end position="137"/>
    </location>
</feature>
<evidence type="ECO:0000256" key="5">
    <source>
        <dbReference type="ARBA" id="ARBA00023180"/>
    </source>
</evidence>
<dbReference type="GO" id="GO:0022857">
    <property type="term" value="F:transmembrane transporter activity"/>
    <property type="evidence" value="ECO:0007669"/>
    <property type="project" value="TreeGrafter"/>
</dbReference>
<feature type="transmembrane region" description="Helical" evidence="7">
    <location>
        <begin position="190"/>
        <end position="223"/>
    </location>
</feature>
<dbReference type="EMBL" id="CP000581">
    <property type="protein sequence ID" value="ABO94301.1"/>
    <property type="molecule type" value="Genomic_DNA"/>
</dbReference>
<dbReference type="GeneID" id="4999687"/>
<gene>
    <name evidence="9" type="ORF">OSTLU_86304</name>
</gene>